<keyword evidence="3" id="KW-1185">Reference proteome</keyword>
<evidence type="ECO:0000313" key="2">
    <source>
        <dbReference type="EMBL" id="SMD44498.1"/>
    </source>
</evidence>
<dbReference type="Proteomes" id="UP000192333">
    <property type="component" value="Chromosome I"/>
</dbReference>
<sequence length="330" mass="35059">MKNLLLSFVLFVSSISVFAATRTVSNRPGDLAEFTSIQAAVDASADGDILLITGSATSYNDVTINKRLTLIGPGANPNFNGGASASISTLTFDSSQASNSVLLGLDIGTVNISVSDCDAVQLKRNRISYILNSSSDQSRVPQNWLVEECNINGSGIQNRVNDITTANWNIRNSYIVGPINMNGSIFSNNVFYYFFGVDWLIGRNHVITNSIFINITMGSLTDSSIANSIFTINPNINLTTNSSSGNFFETDPLFVSFSGNDLYNSDLSLQPSSVGINAGTDGTDIGLFGGKGFLVSGLPGIPQVESLVILNPNVPQNGTLNIKVDGKANN</sequence>
<dbReference type="OrthoDB" id="669576at2"/>
<reference evidence="3" key="1">
    <citation type="submission" date="2017-04" db="EMBL/GenBank/DDBJ databases">
        <authorList>
            <person name="Varghese N."/>
            <person name="Submissions S."/>
        </authorList>
    </citation>
    <scope>NUCLEOTIDE SEQUENCE [LARGE SCALE GENOMIC DNA]</scope>
    <source>
        <strain evidence="3">DSM 16537</strain>
    </source>
</reference>
<proteinExistence type="predicted"/>
<feature type="signal peptide" evidence="1">
    <location>
        <begin position="1"/>
        <end position="19"/>
    </location>
</feature>
<keyword evidence="1" id="KW-0732">Signal</keyword>
<evidence type="ECO:0000313" key="3">
    <source>
        <dbReference type="Proteomes" id="UP000192333"/>
    </source>
</evidence>
<evidence type="ECO:0000256" key="1">
    <source>
        <dbReference type="SAM" id="SignalP"/>
    </source>
</evidence>
<dbReference type="InterPro" id="IPR011050">
    <property type="entry name" value="Pectin_lyase_fold/virulence"/>
</dbReference>
<name>A0A1W2H786_9BACT</name>
<gene>
    <name evidence="2" type="ORF">SAMN00777080_3120</name>
</gene>
<dbReference type="AlphaFoldDB" id="A0A1W2H786"/>
<dbReference type="EMBL" id="LT838813">
    <property type="protein sequence ID" value="SMD44498.1"/>
    <property type="molecule type" value="Genomic_DNA"/>
</dbReference>
<evidence type="ECO:0008006" key="4">
    <source>
        <dbReference type="Google" id="ProtNLM"/>
    </source>
</evidence>
<accession>A0A1W2H786</accession>
<organism evidence="2 3">
    <name type="scientific">Aquiflexum balticum DSM 16537</name>
    <dbReference type="NCBI Taxonomy" id="758820"/>
    <lineage>
        <taxon>Bacteria</taxon>
        <taxon>Pseudomonadati</taxon>
        <taxon>Bacteroidota</taxon>
        <taxon>Cytophagia</taxon>
        <taxon>Cytophagales</taxon>
        <taxon>Cyclobacteriaceae</taxon>
        <taxon>Aquiflexum</taxon>
    </lineage>
</organism>
<dbReference type="STRING" id="758820.SAMN00777080_3120"/>
<dbReference type="SUPFAM" id="SSF51126">
    <property type="entry name" value="Pectin lyase-like"/>
    <property type="match status" value="1"/>
</dbReference>
<dbReference type="RefSeq" id="WP_084121270.1">
    <property type="nucleotide sequence ID" value="NZ_LT838813.1"/>
</dbReference>
<protein>
    <recommendedName>
        <fullName evidence="4">Right handed beta helix region</fullName>
    </recommendedName>
</protein>
<feature type="chain" id="PRO_5012280706" description="Right handed beta helix region" evidence="1">
    <location>
        <begin position="20"/>
        <end position="330"/>
    </location>
</feature>